<evidence type="ECO:0000256" key="2">
    <source>
        <dbReference type="ARBA" id="ARBA00022448"/>
    </source>
</evidence>
<name>A0A383V4D4_TETOB</name>
<dbReference type="GO" id="GO:0000139">
    <property type="term" value="C:Golgi membrane"/>
    <property type="evidence" value="ECO:0007669"/>
    <property type="project" value="UniProtKB-SubCell"/>
</dbReference>
<sequence>MSTRDRGRFGAKEPSMDVESLERENERGLDALSERIGLLKQATHGIRHEVDSQHHVLDRMADSMFSTGSMLSGAADRFKVVMNNKQNKQMLTFVGGFAVVLLLLYYLFF</sequence>
<keyword evidence="4" id="KW-0653">Protein transport</keyword>
<dbReference type="InterPro" id="IPR000727">
    <property type="entry name" value="T_SNARE_dom"/>
</dbReference>
<comment type="subcellular location">
    <subcellularLocation>
        <location evidence="8">Endomembrane system</location>
        <topology evidence="8">Single-pass type IV membrane protein</topology>
    </subcellularLocation>
    <subcellularLocation>
        <location evidence="1">Golgi apparatus membrane</location>
    </subcellularLocation>
</comment>
<protein>
    <recommendedName>
        <fullName evidence="11">t-SNARE coiled-coil homology domain-containing protein</fullName>
    </recommendedName>
</protein>
<evidence type="ECO:0000256" key="4">
    <source>
        <dbReference type="ARBA" id="ARBA00022927"/>
    </source>
</evidence>
<dbReference type="GO" id="GO:0015031">
    <property type="term" value="P:protein transport"/>
    <property type="evidence" value="ECO:0007669"/>
    <property type="project" value="UniProtKB-KW"/>
</dbReference>
<organism evidence="12 13">
    <name type="scientific">Tetradesmus obliquus</name>
    <name type="common">Green alga</name>
    <name type="synonym">Acutodesmus obliquus</name>
    <dbReference type="NCBI Taxonomy" id="3088"/>
    <lineage>
        <taxon>Eukaryota</taxon>
        <taxon>Viridiplantae</taxon>
        <taxon>Chlorophyta</taxon>
        <taxon>core chlorophytes</taxon>
        <taxon>Chlorophyceae</taxon>
        <taxon>CS clade</taxon>
        <taxon>Sphaeropleales</taxon>
        <taxon>Scenedesmaceae</taxon>
        <taxon>Tetradesmus</taxon>
    </lineage>
</organism>
<dbReference type="CDD" id="cd15853">
    <property type="entry name" value="SNARE_Bet1"/>
    <property type="match status" value="1"/>
</dbReference>
<keyword evidence="6" id="KW-0333">Golgi apparatus</keyword>
<keyword evidence="3 10" id="KW-0812">Transmembrane</keyword>
<evidence type="ECO:0000259" key="11">
    <source>
        <dbReference type="PROSITE" id="PS50192"/>
    </source>
</evidence>
<evidence type="ECO:0000256" key="7">
    <source>
        <dbReference type="ARBA" id="ARBA00023136"/>
    </source>
</evidence>
<evidence type="ECO:0000256" key="1">
    <source>
        <dbReference type="ARBA" id="ARBA00004394"/>
    </source>
</evidence>
<evidence type="ECO:0000256" key="5">
    <source>
        <dbReference type="ARBA" id="ARBA00022989"/>
    </source>
</evidence>
<keyword evidence="7 10" id="KW-0472">Membrane</keyword>
<dbReference type="InterPro" id="IPR039899">
    <property type="entry name" value="BET1_SNARE"/>
</dbReference>
<evidence type="ECO:0000313" key="13">
    <source>
        <dbReference type="Proteomes" id="UP000256970"/>
    </source>
</evidence>
<feature type="transmembrane region" description="Helical" evidence="10">
    <location>
        <begin position="90"/>
        <end position="108"/>
    </location>
</feature>
<dbReference type="Proteomes" id="UP000256970">
    <property type="component" value="Unassembled WGS sequence"/>
</dbReference>
<evidence type="ECO:0000256" key="3">
    <source>
        <dbReference type="ARBA" id="ARBA00022692"/>
    </source>
</evidence>
<keyword evidence="13" id="KW-1185">Reference proteome</keyword>
<dbReference type="Gene3D" id="1.20.5.110">
    <property type="match status" value="1"/>
</dbReference>
<dbReference type="PROSITE" id="PS50192">
    <property type="entry name" value="T_SNARE"/>
    <property type="match status" value="1"/>
</dbReference>
<dbReference type="PANTHER" id="PTHR12791">
    <property type="entry name" value="GOLGI SNARE BET1-RELATED"/>
    <property type="match status" value="1"/>
</dbReference>
<dbReference type="AlphaFoldDB" id="A0A383V4D4"/>
<dbReference type="STRING" id="3088.A0A383V4D4"/>
<dbReference type="OrthoDB" id="261831at2759"/>
<accession>A0A383V4D4</accession>
<evidence type="ECO:0000256" key="6">
    <source>
        <dbReference type="ARBA" id="ARBA00023034"/>
    </source>
</evidence>
<gene>
    <name evidence="12" type="ORF">BQ4739_LOCUS54</name>
</gene>
<keyword evidence="2" id="KW-0813">Transport</keyword>
<evidence type="ECO:0000256" key="8">
    <source>
        <dbReference type="ARBA" id="ARBA00046280"/>
    </source>
</evidence>
<evidence type="ECO:0000313" key="12">
    <source>
        <dbReference type="EMBL" id="SZX59434.1"/>
    </source>
</evidence>
<feature type="domain" description="T-SNARE coiled-coil homology" evidence="11">
    <location>
        <begin position="19"/>
        <end position="81"/>
    </location>
</feature>
<dbReference type="SUPFAM" id="SSF58038">
    <property type="entry name" value="SNARE fusion complex"/>
    <property type="match status" value="1"/>
</dbReference>
<proteinExistence type="predicted"/>
<keyword evidence="5 10" id="KW-1133">Transmembrane helix</keyword>
<evidence type="ECO:0000256" key="10">
    <source>
        <dbReference type="SAM" id="Phobius"/>
    </source>
</evidence>
<feature type="region of interest" description="Disordered" evidence="9">
    <location>
        <begin position="1"/>
        <end position="23"/>
    </location>
</feature>
<dbReference type="EMBL" id="FNXT01000002">
    <property type="protein sequence ID" value="SZX59434.1"/>
    <property type="molecule type" value="Genomic_DNA"/>
</dbReference>
<reference evidence="12 13" key="1">
    <citation type="submission" date="2016-10" db="EMBL/GenBank/DDBJ databases">
        <authorList>
            <person name="Cai Z."/>
        </authorList>
    </citation>
    <scope>NUCLEOTIDE SEQUENCE [LARGE SCALE GENOMIC DNA]</scope>
</reference>
<evidence type="ECO:0000256" key="9">
    <source>
        <dbReference type="SAM" id="MobiDB-lite"/>
    </source>
</evidence>